<dbReference type="InterPro" id="IPR036390">
    <property type="entry name" value="WH_DNA-bd_sf"/>
</dbReference>
<gene>
    <name evidence="2" type="ORF">ACFYM3_36780</name>
</gene>
<sequence length="69" mass="7525">MPASTWWLGRHGEPPSQREVAEHAGMDAVTASQVARAVEAEQLITREQEQHDIRMPSCASKPSAVRTSG</sequence>
<dbReference type="RefSeq" id="WP_358289312.1">
    <property type="nucleotide sequence ID" value="NZ_JBEYGJ010000037.1"/>
</dbReference>
<dbReference type="Proteomes" id="UP001601288">
    <property type="component" value="Unassembled WGS sequence"/>
</dbReference>
<accession>A0ABW6LPE7</accession>
<proteinExistence type="predicted"/>
<protein>
    <recommendedName>
        <fullName evidence="4">MarR family transcriptional regulator</fullName>
    </recommendedName>
</protein>
<evidence type="ECO:0008006" key="4">
    <source>
        <dbReference type="Google" id="ProtNLM"/>
    </source>
</evidence>
<evidence type="ECO:0000313" key="2">
    <source>
        <dbReference type="EMBL" id="MFE9230041.1"/>
    </source>
</evidence>
<evidence type="ECO:0000313" key="3">
    <source>
        <dbReference type="Proteomes" id="UP001601288"/>
    </source>
</evidence>
<organism evidence="2 3">
    <name type="scientific">Streptomyces massasporeus</name>
    <dbReference type="NCBI Taxonomy" id="67324"/>
    <lineage>
        <taxon>Bacteria</taxon>
        <taxon>Bacillati</taxon>
        <taxon>Actinomycetota</taxon>
        <taxon>Actinomycetes</taxon>
        <taxon>Kitasatosporales</taxon>
        <taxon>Streptomycetaceae</taxon>
        <taxon>Streptomyces</taxon>
    </lineage>
</organism>
<dbReference type="EMBL" id="JBIAFP010000030">
    <property type="protein sequence ID" value="MFE9230041.1"/>
    <property type="molecule type" value="Genomic_DNA"/>
</dbReference>
<dbReference type="InterPro" id="IPR036388">
    <property type="entry name" value="WH-like_DNA-bd_sf"/>
</dbReference>
<keyword evidence="3" id="KW-1185">Reference proteome</keyword>
<name>A0ABW6LPE7_9ACTN</name>
<comment type="caution">
    <text evidence="2">The sequence shown here is derived from an EMBL/GenBank/DDBJ whole genome shotgun (WGS) entry which is preliminary data.</text>
</comment>
<reference evidence="2 3" key="1">
    <citation type="submission" date="2024-10" db="EMBL/GenBank/DDBJ databases">
        <title>The Natural Products Discovery Center: Release of the First 8490 Sequenced Strains for Exploring Actinobacteria Biosynthetic Diversity.</title>
        <authorList>
            <person name="Kalkreuter E."/>
            <person name="Kautsar S.A."/>
            <person name="Yang D."/>
            <person name="Bader C.D."/>
            <person name="Teijaro C.N."/>
            <person name="Fluegel L."/>
            <person name="Davis C.M."/>
            <person name="Simpson J.R."/>
            <person name="Lauterbach L."/>
            <person name="Steele A.D."/>
            <person name="Gui C."/>
            <person name="Meng S."/>
            <person name="Li G."/>
            <person name="Viehrig K."/>
            <person name="Ye F."/>
            <person name="Su P."/>
            <person name="Kiefer A.F."/>
            <person name="Nichols A."/>
            <person name="Cepeda A.J."/>
            <person name="Yan W."/>
            <person name="Fan B."/>
            <person name="Jiang Y."/>
            <person name="Adhikari A."/>
            <person name="Zheng C.-J."/>
            <person name="Schuster L."/>
            <person name="Cowan T.M."/>
            <person name="Smanski M.J."/>
            <person name="Chevrette M.G."/>
            <person name="De Carvalho L.P.S."/>
            <person name="Shen B."/>
        </authorList>
    </citation>
    <scope>NUCLEOTIDE SEQUENCE [LARGE SCALE GENOMIC DNA]</scope>
    <source>
        <strain evidence="2 3">NPDC007066</strain>
    </source>
</reference>
<dbReference type="Gene3D" id="1.10.10.10">
    <property type="entry name" value="Winged helix-like DNA-binding domain superfamily/Winged helix DNA-binding domain"/>
    <property type="match status" value="1"/>
</dbReference>
<evidence type="ECO:0000256" key="1">
    <source>
        <dbReference type="SAM" id="MobiDB-lite"/>
    </source>
</evidence>
<feature type="region of interest" description="Disordered" evidence="1">
    <location>
        <begin position="46"/>
        <end position="69"/>
    </location>
</feature>
<dbReference type="SUPFAM" id="SSF46785">
    <property type="entry name" value="Winged helix' DNA-binding domain"/>
    <property type="match status" value="1"/>
</dbReference>